<accession>A0ABT6VV42</accession>
<evidence type="ECO:0000256" key="1">
    <source>
        <dbReference type="ARBA" id="ARBA00009013"/>
    </source>
</evidence>
<dbReference type="CDD" id="cd07043">
    <property type="entry name" value="STAS_anti-anti-sigma_factors"/>
    <property type="match status" value="1"/>
</dbReference>
<dbReference type="NCBIfam" id="TIGR00377">
    <property type="entry name" value="ant_ant_sig"/>
    <property type="match status" value="1"/>
</dbReference>
<dbReference type="SUPFAM" id="SSF52091">
    <property type="entry name" value="SpoIIaa-like"/>
    <property type="match status" value="1"/>
</dbReference>
<reference evidence="4 5" key="1">
    <citation type="submission" date="2023-05" db="EMBL/GenBank/DDBJ databases">
        <title>Streptantibioticus silvisoli sp. nov., acidotolerant actinomycetes 1 from pine litter.</title>
        <authorList>
            <person name="Swiecimska M."/>
            <person name="Golinska P."/>
            <person name="Sangal V."/>
            <person name="Wachnowicz B."/>
            <person name="Goodfellow M."/>
        </authorList>
    </citation>
    <scope>NUCLEOTIDE SEQUENCE [LARGE SCALE GENOMIC DNA]</scope>
    <source>
        <strain evidence="4 5">SL54</strain>
    </source>
</reference>
<dbReference type="Pfam" id="PF13466">
    <property type="entry name" value="STAS_2"/>
    <property type="match status" value="1"/>
</dbReference>
<evidence type="ECO:0000313" key="5">
    <source>
        <dbReference type="Proteomes" id="UP001156398"/>
    </source>
</evidence>
<evidence type="ECO:0000256" key="2">
    <source>
        <dbReference type="RuleBase" id="RU003749"/>
    </source>
</evidence>
<dbReference type="RefSeq" id="WP_271323506.1">
    <property type="nucleotide sequence ID" value="NZ_JAAGKO020000006.1"/>
</dbReference>
<dbReference type="InterPro" id="IPR002645">
    <property type="entry name" value="STAS_dom"/>
</dbReference>
<proteinExistence type="inferred from homology"/>
<dbReference type="EMBL" id="JAAGKO020000006">
    <property type="protein sequence ID" value="MDI5962319.1"/>
    <property type="molecule type" value="Genomic_DNA"/>
</dbReference>
<dbReference type="InterPro" id="IPR058548">
    <property type="entry name" value="MlaB-like_STAS"/>
</dbReference>
<comment type="caution">
    <text evidence="4">The sequence shown here is derived from an EMBL/GenBank/DDBJ whole genome shotgun (WGS) entry which is preliminary data.</text>
</comment>
<evidence type="ECO:0000313" key="4">
    <source>
        <dbReference type="EMBL" id="MDI5962319.1"/>
    </source>
</evidence>
<comment type="similarity">
    <text evidence="1 2">Belongs to the anti-sigma-factor antagonist family.</text>
</comment>
<evidence type="ECO:0000259" key="3">
    <source>
        <dbReference type="PROSITE" id="PS50801"/>
    </source>
</evidence>
<keyword evidence="5" id="KW-1185">Reference proteome</keyword>
<dbReference type="Proteomes" id="UP001156398">
    <property type="component" value="Unassembled WGS sequence"/>
</dbReference>
<dbReference type="InterPro" id="IPR036513">
    <property type="entry name" value="STAS_dom_sf"/>
</dbReference>
<sequence length="123" mass="13305">MPSPHLLNVHRHDGRNRALITLDGEIDLTSAPLLHASLRQCLCDGVHRMDVDLSTVTFCDCSGLNAFLTAAGQTAAVGSVLRLHHPQPMLARLFAMTGTGPLLLGPREATLRGPREPARLRAR</sequence>
<organism evidence="4 5">
    <name type="scientific">Streptantibioticus silvisoli</name>
    <dbReference type="NCBI Taxonomy" id="2705255"/>
    <lineage>
        <taxon>Bacteria</taxon>
        <taxon>Bacillati</taxon>
        <taxon>Actinomycetota</taxon>
        <taxon>Actinomycetes</taxon>
        <taxon>Kitasatosporales</taxon>
        <taxon>Streptomycetaceae</taxon>
        <taxon>Streptantibioticus</taxon>
    </lineage>
</organism>
<protein>
    <recommendedName>
        <fullName evidence="2">Anti-sigma factor antagonist</fullName>
    </recommendedName>
</protein>
<name>A0ABT6VV42_9ACTN</name>
<dbReference type="PANTHER" id="PTHR33495:SF2">
    <property type="entry name" value="ANTI-SIGMA FACTOR ANTAGONIST TM_1081-RELATED"/>
    <property type="match status" value="1"/>
</dbReference>
<dbReference type="Gene3D" id="3.30.750.24">
    <property type="entry name" value="STAS domain"/>
    <property type="match status" value="1"/>
</dbReference>
<dbReference type="InterPro" id="IPR003658">
    <property type="entry name" value="Anti-sigma_ant"/>
</dbReference>
<gene>
    <name evidence="4" type="ORF">POF43_006250</name>
</gene>
<dbReference type="PROSITE" id="PS50801">
    <property type="entry name" value="STAS"/>
    <property type="match status" value="1"/>
</dbReference>
<dbReference type="PANTHER" id="PTHR33495">
    <property type="entry name" value="ANTI-SIGMA FACTOR ANTAGONIST TM_1081-RELATED-RELATED"/>
    <property type="match status" value="1"/>
</dbReference>
<feature type="domain" description="STAS" evidence="3">
    <location>
        <begin position="19"/>
        <end position="98"/>
    </location>
</feature>